<protein>
    <recommendedName>
        <fullName evidence="5">Archease domain-containing protein</fullName>
    </recommendedName>
</protein>
<feature type="domain" description="Archease" evidence="5">
    <location>
        <begin position="5"/>
        <end position="158"/>
    </location>
</feature>
<dbReference type="GO" id="GO:0008033">
    <property type="term" value="P:tRNA processing"/>
    <property type="evidence" value="ECO:0007669"/>
    <property type="project" value="UniProtKB-KW"/>
</dbReference>
<dbReference type="Pfam" id="PF01951">
    <property type="entry name" value="Archease"/>
    <property type="match status" value="1"/>
</dbReference>
<dbReference type="GO" id="GO:0046872">
    <property type="term" value="F:metal ion binding"/>
    <property type="evidence" value="ECO:0007669"/>
    <property type="project" value="UniProtKB-KW"/>
</dbReference>
<dbReference type="Gene3D" id="3.55.10.10">
    <property type="entry name" value="Archease domain"/>
    <property type="match status" value="1"/>
</dbReference>
<evidence type="ECO:0000256" key="4">
    <source>
        <dbReference type="ARBA" id="ARBA00022837"/>
    </source>
</evidence>
<comment type="similarity">
    <text evidence="1">Belongs to the archease family.</text>
</comment>
<accession>A0A381RLT5</accession>
<dbReference type="EMBL" id="UINC01001856">
    <property type="protein sequence ID" value="SUZ89983.1"/>
    <property type="molecule type" value="Genomic_DNA"/>
</dbReference>
<keyword evidence="3" id="KW-0479">Metal-binding</keyword>
<reference evidence="6" key="1">
    <citation type="submission" date="2018-05" db="EMBL/GenBank/DDBJ databases">
        <authorList>
            <person name="Lanie J.A."/>
            <person name="Ng W.-L."/>
            <person name="Kazmierczak K.M."/>
            <person name="Andrzejewski T.M."/>
            <person name="Davidsen T.M."/>
            <person name="Wayne K.J."/>
            <person name="Tettelin H."/>
            <person name="Glass J.I."/>
            <person name="Rusch D."/>
            <person name="Podicherti R."/>
            <person name="Tsui H.-C.T."/>
            <person name="Winkler M.E."/>
        </authorList>
    </citation>
    <scope>NUCLEOTIDE SEQUENCE</scope>
</reference>
<dbReference type="SUPFAM" id="SSF69819">
    <property type="entry name" value="MTH1598-like"/>
    <property type="match status" value="1"/>
</dbReference>
<keyword evidence="2" id="KW-0819">tRNA processing</keyword>
<dbReference type="InterPro" id="IPR023572">
    <property type="entry name" value="Archease_dom"/>
</dbReference>
<keyword evidence="4" id="KW-0106">Calcium</keyword>
<organism evidence="6">
    <name type="scientific">marine metagenome</name>
    <dbReference type="NCBI Taxonomy" id="408172"/>
    <lineage>
        <taxon>unclassified sequences</taxon>
        <taxon>metagenomes</taxon>
        <taxon>ecological metagenomes</taxon>
    </lineage>
</organism>
<evidence type="ECO:0000256" key="2">
    <source>
        <dbReference type="ARBA" id="ARBA00022694"/>
    </source>
</evidence>
<evidence type="ECO:0000313" key="6">
    <source>
        <dbReference type="EMBL" id="SUZ89983.1"/>
    </source>
</evidence>
<evidence type="ECO:0000256" key="3">
    <source>
        <dbReference type="ARBA" id="ARBA00022723"/>
    </source>
</evidence>
<gene>
    <name evidence="6" type="ORF">METZ01_LOCUS42837</name>
</gene>
<name>A0A381RLT5_9ZZZZ</name>
<proteinExistence type="inferred from homology"/>
<dbReference type="InterPro" id="IPR036820">
    <property type="entry name" value="Archease_dom_sf"/>
</dbReference>
<sequence>MSWWILPTTADIGLRAFSMDAPGTFLEATMGLQAIQLSEKGAESLVSLPRSRGVWVVQAPGGDLERGLVRWLEEVLYHGSAEGHWLVDAEIEVEGGRIEAQVSWVNSDLVEREVEIKAVTLHELVLREMSNGEMVPGIEPDIPTFNGPGWMAQVVFDI</sequence>
<dbReference type="AlphaFoldDB" id="A0A381RLT5"/>
<evidence type="ECO:0000259" key="5">
    <source>
        <dbReference type="Pfam" id="PF01951"/>
    </source>
</evidence>
<evidence type="ECO:0000256" key="1">
    <source>
        <dbReference type="ARBA" id="ARBA00007963"/>
    </source>
</evidence>